<organism evidence="1 2">
    <name type="scientific">Opisthorchis felineus</name>
    <dbReference type="NCBI Taxonomy" id="147828"/>
    <lineage>
        <taxon>Eukaryota</taxon>
        <taxon>Metazoa</taxon>
        <taxon>Spiralia</taxon>
        <taxon>Lophotrochozoa</taxon>
        <taxon>Platyhelminthes</taxon>
        <taxon>Trematoda</taxon>
        <taxon>Digenea</taxon>
        <taxon>Opisthorchiida</taxon>
        <taxon>Opisthorchiata</taxon>
        <taxon>Opisthorchiidae</taxon>
        <taxon>Opisthorchis</taxon>
    </lineage>
</organism>
<gene>
    <name evidence="1" type="ORF">CRM22_003780</name>
</gene>
<reference evidence="1 2" key="1">
    <citation type="journal article" date="2019" name="BMC Genomics">
        <title>New insights from Opisthorchis felineus genome: update on genomics of the epidemiologically important liver flukes.</title>
        <authorList>
            <person name="Ershov N.I."/>
            <person name="Mordvinov V.A."/>
            <person name="Prokhortchouk E.B."/>
            <person name="Pakharukova M.Y."/>
            <person name="Gunbin K.V."/>
            <person name="Ustyantsev K."/>
            <person name="Genaev M.A."/>
            <person name="Blinov A.G."/>
            <person name="Mazur A."/>
            <person name="Boulygina E."/>
            <person name="Tsygankova S."/>
            <person name="Khrameeva E."/>
            <person name="Chekanov N."/>
            <person name="Fan G."/>
            <person name="Xiao A."/>
            <person name="Zhang H."/>
            <person name="Xu X."/>
            <person name="Yang H."/>
            <person name="Solovyev V."/>
            <person name="Lee S.M."/>
            <person name="Liu X."/>
            <person name="Afonnikov D.A."/>
            <person name="Skryabin K.G."/>
        </authorList>
    </citation>
    <scope>NUCLEOTIDE SEQUENCE [LARGE SCALE GENOMIC DNA]</scope>
    <source>
        <strain evidence="1">AK-0245</strain>
        <tissue evidence="1">Whole organism</tissue>
    </source>
</reference>
<name>A0A4S2LZJ5_OPIFE</name>
<comment type="caution">
    <text evidence="1">The sequence shown here is derived from an EMBL/GenBank/DDBJ whole genome shotgun (WGS) entry which is preliminary data.</text>
</comment>
<dbReference type="AlphaFoldDB" id="A0A4S2LZJ5"/>
<dbReference type="Proteomes" id="UP000308267">
    <property type="component" value="Unassembled WGS sequence"/>
</dbReference>
<evidence type="ECO:0000313" key="2">
    <source>
        <dbReference type="Proteomes" id="UP000308267"/>
    </source>
</evidence>
<proteinExistence type="predicted"/>
<sequence length="80" mass="9152">VHLGGTPLCVKDCELSFELGLARTYLPHTSQDAVLSEWAYVHYDSVNNALHLQEGVDYSSLHIMIDKTVYIWKTENHIQH</sequence>
<feature type="non-terminal residue" evidence="1">
    <location>
        <position position="80"/>
    </location>
</feature>
<protein>
    <submittedName>
        <fullName evidence="1">Uncharacterized protein</fullName>
    </submittedName>
</protein>
<evidence type="ECO:0000313" key="1">
    <source>
        <dbReference type="EMBL" id="TGZ69355.1"/>
    </source>
</evidence>
<feature type="non-terminal residue" evidence="1">
    <location>
        <position position="1"/>
    </location>
</feature>
<accession>A0A4S2LZJ5</accession>
<keyword evidence="2" id="KW-1185">Reference proteome</keyword>
<dbReference type="EMBL" id="SJOL01006087">
    <property type="protein sequence ID" value="TGZ69355.1"/>
    <property type="molecule type" value="Genomic_DNA"/>
</dbReference>